<dbReference type="STRING" id="154538.A0A1M2VSD3"/>
<feature type="domain" description="HTH myb-type" evidence="7">
    <location>
        <begin position="293"/>
        <end position="347"/>
    </location>
</feature>
<sequence>MLASTSRNAKELVPPAVQANKEHQYALKVYTERLETELEHLDKLLASAEVSDVDEDETTNAGGNVLIPGATKPRSIIPLNDLVAESSPFYNDALRRQRYEDLTVVHPMKAQELEALADAVRSENYRVYALQAQAQSLQFYAGLAEPPPGFINTNKHGIDWDRVAQKVSSAGPSVQRTAKECEIRWLGDRHPQFNDAQWTQAEVAKVRELVDGAREGEVDWCEIAEKLETGRTPVDCMRHAISRKTHSWTPDADKRLLEAVHIYGTDSWALVARWVSEDATASQCQNRYLRTLDPTLRRGPWTPDEDERVKQAVAVCGHVWVDVAAYVEGRNNEQCRDRYQEYLNPAVAKGKWTEEQDAALLKAVEQVGMGKWKEVSQVLNVGRTDNMCRMRYGILTRPKKPGKITSPVPSEGLVTAKAKGASKAPSRARTKQPSGQSTPANESTPACEDQPQFLILHPESYVAPSSSATPGPSANPKPKPRPRKKKTPTTTETAATAPPEQQAGPSTPAPASNDTSNAGAPTSSEDSALATHKRLRAAVDGPDPQPSKRRRVAKSPLEATSSGSPFEDATPTKQLFRGRALQKQLYRPHRHNIRPLLRCPCLSLPRKKSRGRAKMKTHSSNPPPKDEEEGAVEGGVEAPEVAPGHEGVVVVHEYDNYGRKDPAVNVLAKALYEALGIRAVHGVR</sequence>
<dbReference type="GO" id="GO:0001006">
    <property type="term" value="F:RNA polymerase III type 3 promoter sequence-specific DNA binding"/>
    <property type="evidence" value="ECO:0007669"/>
    <property type="project" value="TreeGrafter"/>
</dbReference>
<dbReference type="GO" id="GO:0042796">
    <property type="term" value="P:snRNA transcription by RNA polymerase III"/>
    <property type="evidence" value="ECO:0007669"/>
    <property type="project" value="TreeGrafter"/>
</dbReference>
<evidence type="ECO:0000313" key="8">
    <source>
        <dbReference type="EMBL" id="OJT10511.1"/>
    </source>
</evidence>
<dbReference type="GO" id="GO:0042795">
    <property type="term" value="P:snRNA transcription by RNA polymerase II"/>
    <property type="evidence" value="ECO:0007669"/>
    <property type="project" value="TreeGrafter"/>
</dbReference>
<feature type="compositionally biased region" description="Low complexity" evidence="5">
    <location>
        <begin position="463"/>
        <end position="476"/>
    </location>
</feature>
<feature type="compositionally biased region" description="Basic residues" evidence="5">
    <location>
        <begin position="607"/>
        <end position="617"/>
    </location>
</feature>
<dbReference type="GO" id="GO:0000978">
    <property type="term" value="F:RNA polymerase II cis-regulatory region sequence-specific DNA binding"/>
    <property type="evidence" value="ECO:0007669"/>
    <property type="project" value="TreeGrafter"/>
</dbReference>
<feature type="region of interest" description="Disordered" evidence="5">
    <location>
        <begin position="462"/>
        <end position="573"/>
    </location>
</feature>
<feature type="region of interest" description="Disordered" evidence="5">
    <location>
        <begin position="397"/>
        <end position="447"/>
    </location>
</feature>
<proteinExistence type="predicted"/>
<feature type="domain" description="Myb-like" evidence="6">
    <location>
        <begin position="190"/>
        <end position="236"/>
    </location>
</feature>
<dbReference type="PANTHER" id="PTHR46621:SF1">
    <property type="entry name" value="SNRNA-ACTIVATING PROTEIN COMPLEX SUBUNIT 4"/>
    <property type="match status" value="1"/>
</dbReference>
<keyword evidence="3" id="KW-0804">Transcription</keyword>
<dbReference type="CDD" id="cd00167">
    <property type="entry name" value="SANT"/>
    <property type="match status" value="4"/>
</dbReference>
<dbReference type="Proteomes" id="UP000184267">
    <property type="component" value="Unassembled WGS sequence"/>
</dbReference>
<comment type="caution">
    <text evidence="8">The sequence shown here is derived from an EMBL/GenBank/DDBJ whole genome shotgun (WGS) entry which is preliminary data.</text>
</comment>
<feature type="compositionally biased region" description="Low complexity" evidence="5">
    <location>
        <begin position="488"/>
        <end position="505"/>
    </location>
</feature>
<dbReference type="InterPro" id="IPR001005">
    <property type="entry name" value="SANT/Myb"/>
</dbReference>
<dbReference type="AlphaFoldDB" id="A0A1M2VSD3"/>
<evidence type="ECO:0000256" key="2">
    <source>
        <dbReference type="ARBA" id="ARBA00023125"/>
    </source>
</evidence>
<dbReference type="PROSITE" id="PS51294">
    <property type="entry name" value="HTH_MYB"/>
    <property type="match status" value="2"/>
</dbReference>
<reference evidence="8 9" key="1">
    <citation type="submission" date="2016-10" db="EMBL/GenBank/DDBJ databases">
        <title>Genome sequence of the basidiomycete white-rot fungus Trametes pubescens.</title>
        <authorList>
            <person name="Makela M.R."/>
            <person name="Granchi Z."/>
            <person name="Peng M."/>
            <person name="De Vries R.P."/>
            <person name="Grigoriev I."/>
            <person name="Riley R."/>
            <person name="Hilden K."/>
        </authorList>
    </citation>
    <scope>NUCLEOTIDE SEQUENCE [LARGE SCALE GENOMIC DNA]</scope>
    <source>
        <strain evidence="8 9">FBCC735</strain>
    </source>
</reference>
<dbReference type="PANTHER" id="PTHR46621">
    <property type="entry name" value="SNRNA-ACTIVATING PROTEIN COMPLEX SUBUNIT 4"/>
    <property type="match status" value="1"/>
</dbReference>
<gene>
    <name evidence="8" type="ORF">TRAPUB_12949</name>
</gene>
<dbReference type="OrthoDB" id="2143914at2759"/>
<accession>A0A1M2VSD3</accession>
<feature type="compositionally biased region" description="Low complexity" evidence="5">
    <location>
        <begin position="634"/>
        <end position="643"/>
    </location>
</feature>
<keyword evidence="1" id="KW-0805">Transcription regulation</keyword>
<evidence type="ECO:0000256" key="1">
    <source>
        <dbReference type="ARBA" id="ARBA00023015"/>
    </source>
</evidence>
<dbReference type="OMA" id="VDCMRHA"/>
<protein>
    <submittedName>
        <fullName evidence="8">snRNA-activating protein complex subunit 4</fullName>
    </submittedName>
</protein>
<evidence type="ECO:0000259" key="6">
    <source>
        <dbReference type="PROSITE" id="PS50090"/>
    </source>
</evidence>
<feature type="compositionally biased region" description="Basic residues" evidence="5">
    <location>
        <begin position="478"/>
        <end position="487"/>
    </location>
</feature>
<dbReference type="EMBL" id="MNAD01000773">
    <property type="protein sequence ID" value="OJT10511.1"/>
    <property type="molecule type" value="Genomic_DNA"/>
</dbReference>
<feature type="domain" description="HTH myb-type" evidence="7">
    <location>
        <begin position="349"/>
        <end position="400"/>
    </location>
</feature>
<dbReference type="InterPro" id="IPR017930">
    <property type="entry name" value="Myb_dom"/>
</dbReference>
<dbReference type="PROSITE" id="PS50090">
    <property type="entry name" value="MYB_LIKE"/>
    <property type="match status" value="4"/>
</dbReference>
<dbReference type="SMART" id="SM00717">
    <property type="entry name" value="SANT"/>
    <property type="match status" value="4"/>
</dbReference>
<feature type="domain" description="Myb-like" evidence="6">
    <location>
        <begin position="293"/>
        <end position="343"/>
    </location>
</feature>
<feature type="region of interest" description="Disordered" evidence="5">
    <location>
        <begin position="607"/>
        <end position="643"/>
    </location>
</feature>
<feature type="domain" description="Myb-like" evidence="6">
    <location>
        <begin position="344"/>
        <end position="396"/>
    </location>
</feature>
<organism evidence="8 9">
    <name type="scientific">Trametes pubescens</name>
    <name type="common">White-rot fungus</name>
    <dbReference type="NCBI Taxonomy" id="154538"/>
    <lineage>
        <taxon>Eukaryota</taxon>
        <taxon>Fungi</taxon>
        <taxon>Dikarya</taxon>
        <taxon>Basidiomycota</taxon>
        <taxon>Agaricomycotina</taxon>
        <taxon>Agaricomycetes</taxon>
        <taxon>Polyporales</taxon>
        <taxon>Polyporaceae</taxon>
        <taxon>Trametes</taxon>
    </lineage>
</organism>
<keyword evidence="4" id="KW-0539">Nucleus</keyword>
<feature type="compositionally biased region" description="Polar residues" evidence="5">
    <location>
        <begin position="509"/>
        <end position="526"/>
    </location>
</feature>
<evidence type="ECO:0000259" key="7">
    <source>
        <dbReference type="PROSITE" id="PS51294"/>
    </source>
</evidence>
<dbReference type="InterPro" id="IPR009057">
    <property type="entry name" value="Homeodomain-like_sf"/>
</dbReference>
<dbReference type="Pfam" id="PF00249">
    <property type="entry name" value="Myb_DNA-binding"/>
    <property type="match status" value="3"/>
</dbReference>
<dbReference type="GO" id="GO:0019185">
    <property type="term" value="C:snRNA-activating protein complex"/>
    <property type="evidence" value="ECO:0007669"/>
    <property type="project" value="TreeGrafter"/>
</dbReference>
<dbReference type="SUPFAM" id="SSF46689">
    <property type="entry name" value="Homeodomain-like"/>
    <property type="match status" value="3"/>
</dbReference>
<evidence type="ECO:0000313" key="9">
    <source>
        <dbReference type="Proteomes" id="UP000184267"/>
    </source>
</evidence>
<name>A0A1M2VSD3_TRAPU</name>
<evidence type="ECO:0000256" key="4">
    <source>
        <dbReference type="ARBA" id="ARBA00023242"/>
    </source>
</evidence>
<keyword evidence="2" id="KW-0238">DNA-binding</keyword>
<evidence type="ECO:0000256" key="3">
    <source>
        <dbReference type="ARBA" id="ARBA00023163"/>
    </source>
</evidence>
<feature type="compositionally biased region" description="Polar residues" evidence="5">
    <location>
        <begin position="431"/>
        <end position="444"/>
    </location>
</feature>
<evidence type="ECO:0000256" key="5">
    <source>
        <dbReference type="SAM" id="MobiDB-lite"/>
    </source>
</evidence>
<dbReference type="Gene3D" id="1.10.10.60">
    <property type="entry name" value="Homeodomain-like"/>
    <property type="match status" value="4"/>
</dbReference>
<dbReference type="InterPro" id="IPR051575">
    <property type="entry name" value="Myb-like_DNA-bd"/>
</dbReference>
<feature type="domain" description="Myb-like" evidence="6">
    <location>
        <begin position="240"/>
        <end position="292"/>
    </location>
</feature>
<keyword evidence="9" id="KW-1185">Reference proteome</keyword>